<reference evidence="16 17" key="1">
    <citation type="journal article" date="2011" name="Front. Microbiol.">
        <title>Genomic signatures of strain selection and enhancement in Bacillus atrophaeus var. globigii, a historical biowarfare simulant.</title>
        <authorList>
            <person name="Gibbons H.S."/>
            <person name="Broomall S.M."/>
            <person name="McNew L.A."/>
            <person name="Daligault H."/>
            <person name="Chapman C."/>
            <person name="Bruce D."/>
            <person name="Karavis M."/>
            <person name="Krepps M."/>
            <person name="McGregor P.A."/>
            <person name="Hong C."/>
            <person name="Park K.H."/>
            <person name="Akmal A."/>
            <person name="Feldman A."/>
            <person name="Lin J.S."/>
            <person name="Chang W.E."/>
            <person name="Higgs B.W."/>
            <person name="Demirev P."/>
            <person name="Lindquist J."/>
            <person name="Liem A."/>
            <person name="Fochler E."/>
            <person name="Read T.D."/>
            <person name="Tapia R."/>
            <person name="Johnson S."/>
            <person name="Bishop-Lilly K.A."/>
            <person name="Detter C."/>
            <person name="Han C."/>
            <person name="Sozhamannan S."/>
            <person name="Rosenzweig C.N."/>
            <person name="Skowronski E.W."/>
        </authorList>
    </citation>
    <scope>NUCLEOTIDE SEQUENCE [LARGE SCALE GENOMIC DNA]</scope>
    <source>
        <strain evidence="16 17">GYP-17</strain>
    </source>
</reference>
<keyword evidence="6" id="KW-0418">Kinase</keyword>
<evidence type="ECO:0000256" key="3">
    <source>
        <dbReference type="ARBA" id="ARBA00022553"/>
    </source>
</evidence>
<dbReference type="InterPro" id="IPR003594">
    <property type="entry name" value="HATPase_dom"/>
</dbReference>
<dbReference type="SUPFAM" id="SSF55785">
    <property type="entry name" value="PYP-like sensor domain (PAS domain)"/>
    <property type="match status" value="1"/>
</dbReference>
<keyword evidence="3" id="KW-0597">Phosphoprotein</keyword>
<dbReference type="RefSeq" id="WP_126777117.1">
    <property type="nucleotide sequence ID" value="NZ_PIPM01000007.1"/>
</dbReference>
<dbReference type="GO" id="GO:0016787">
    <property type="term" value="F:hydrolase activity"/>
    <property type="evidence" value="ECO:0007669"/>
    <property type="project" value="UniProtKB-KW"/>
</dbReference>
<gene>
    <name evidence="16" type="ORF">CWE11_08135</name>
</gene>
<dbReference type="PANTHER" id="PTHR43065">
    <property type="entry name" value="SENSOR HISTIDINE KINASE"/>
    <property type="match status" value="1"/>
</dbReference>
<dbReference type="SMART" id="SM00388">
    <property type="entry name" value="HisKA"/>
    <property type="match status" value="1"/>
</dbReference>
<evidence type="ECO:0000256" key="7">
    <source>
        <dbReference type="ARBA" id="ARBA00022801"/>
    </source>
</evidence>
<evidence type="ECO:0000256" key="5">
    <source>
        <dbReference type="ARBA" id="ARBA00022741"/>
    </source>
</evidence>
<dbReference type="Pfam" id="PF00989">
    <property type="entry name" value="PAS"/>
    <property type="match status" value="1"/>
</dbReference>
<dbReference type="PROSITE" id="PS50109">
    <property type="entry name" value="HIS_KIN"/>
    <property type="match status" value="1"/>
</dbReference>
<keyword evidence="5" id="KW-0547">Nucleotide-binding</keyword>
<evidence type="ECO:0000256" key="2">
    <source>
        <dbReference type="ARBA" id="ARBA00012438"/>
    </source>
</evidence>
<dbReference type="Pfam" id="PF00512">
    <property type="entry name" value="HisKA"/>
    <property type="match status" value="1"/>
</dbReference>
<dbReference type="GO" id="GO:0005524">
    <property type="term" value="F:ATP binding"/>
    <property type="evidence" value="ECO:0007669"/>
    <property type="project" value="UniProtKB-KW"/>
</dbReference>
<dbReference type="InterPro" id="IPR036890">
    <property type="entry name" value="HATPase_C_sf"/>
</dbReference>
<keyword evidence="4" id="KW-0808">Transferase</keyword>
<dbReference type="CDD" id="cd00082">
    <property type="entry name" value="HisKA"/>
    <property type="match status" value="1"/>
</dbReference>
<dbReference type="SUPFAM" id="SSF47384">
    <property type="entry name" value="Homodimeric domain of signal transducing histidine kinase"/>
    <property type="match status" value="1"/>
</dbReference>
<dbReference type="Proteomes" id="UP000288405">
    <property type="component" value="Unassembled WGS sequence"/>
</dbReference>
<evidence type="ECO:0000256" key="9">
    <source>
        <dbReference type="ARBA" id="ARBA00023012"/>
    </source>
</evidence>
<proteinExistence type="predicted"/>
<dbReference type="PRINTS" id="PR00344">
    <property type="entry name" value="BCTRLSENSOR"/>
</dbReference>
<evidence type="ECO:0000256" key="13">
    <source>
        <dbReference type="ARBA" id="ARBA00042313"/>
    </source>
</evidence>
<evidence type="ECO:0000256" key="1">
    <source>
        <dbReference type="ARBA" id="ARBA00000085"/>
    </source>
</evidence>
<dbReference type="InterPro" id="IPR004358">
    <property type="entry name" value="Sig_transdc_His_kin-like_C"/>
</dbReference>
<sequence length="376" mass="41043">MATSTPSTTPTHLSADDALADQLVTGIVILDAHLAVCYANAAAEAVFAGSSRRLLGAPIDSLFRYSSFDLQLLRQVPATQQTISDSDVSWVFHDGKAMTVELTASAASLPGLPEAIILELRQVDLIRRLNQEQVQQHQLEAAQQLVRGLAHEIKNPLGGIRGAAQLLHSQLGDAQREYTQMIMGQSDRLRALVDRLLGPNRPSARAPENIHAVLQRVLDVLSLEQPPGVHVVKDYDPSLPDLTMSADQIEQVLLNLVKNAFDVMPEKGTVTLKTRVLHQETIYGKRYRQCAQISVLDDGPGILPELKDTLFYPLVSGRENGTGLGLSIAQSLVHQHAGKIEMTSRPGATEFTVLLPYLEELPEGKAHKQENEESSS</sequence>
<organism evidence="16 17">
    <name type="scientific">Aliidiomarina sanyensis</name>
    <dbReference type="NCBI Taxonomy" id="1249555"/>
    <lineage>
        <taxon>Bacteria</taxon>
        <taxon>Pseudomonadati</taxon>
        <taxon>Pseudomonadota</taxon>
        <taxon>Gammaproteobacteria</taxon>
        <taxon>Alteromonadales</taxon>
        <taxon>Idiomarinaceae</taxon>
        <taxon>Aliidiomarina</taxon>
    </lineage>
</organism>
<dbReference type="NCBIfam" id="NF008293">
    <property type="entry name" value="PRK11073.1"/>
    <property type="match status" value="1"/>
</dbReference>
<dbReference type="PANTHER" id="PTHR43065:SF16">
    <property type="entry name" value="SENSORY HISTIDINE KINASE_PHOSPHATASE NTRB"/>
    <property type="match status" value="1"/>
</dbReference>
<dbReference type="Gene3D" id="3.30.565.10">
    <property type="entry name" value="Histidine kinase-like ATPase, C-terminal domain"/>
    <property type="match status" value="1"/>
</dbReference>
<evidence type="ECO:0000259" key="15">
    <source>
        <dbReference type="PROSITE" id="PS50109"/>
    </source>
</evidence>
<dbReference type="InterPro" id="IPR035965">
    <property type="entry name" value="PAS-like_dom_sf"/>
</dbReference>
<keyword evidence="8" id="KW-0067">ATP-binding</keyword>
<keyword evidence="7" id="KW-0378">Hydrolase</keyword>
<dbReference type="Gene3D" id="3.30.450.20">
    <property type="entry name" value="PAS domain"/>
    <property type="match status" value="1"/>
</dbReference>
<evidence type="ECO:0000256" key="14">
    <source>
        <dbReference type="ARBA" id="ARBA00043094"/>
    </source>
</evidence>
<dbReference type="AlphaFoldDB" id="A0A432WFZ6"/>
<dbReference type="OrthoDB" id="9789238at2"/>
<accession>A0A432WFZ6</accession>
<dbReference type="InterPro" id="IPR003661">
    <property type="entry name" value="HisK_dim/P_dom"/>
</dbReference>
<dbReference type="InterPro" id="IPR036097">
    <property type="entry name" value="HisK_dim/P_sf"/>
</dbReference>
<dbReference type="SMART" id="SM00091">
    <property type="entry name" value="PAS"/>
    <property type="match status" value="1"/>
</dbReference>
<dbReference type="Pfam" id="PF02518">
    <property type="entry name" value="HATPase_c"/>
    <property type="match status" value="1"/>
</dbReference>
<dbReference type="Gene3D" id="1.10.287.130">
    <property type="match status" value="1"/>
</dbReference>
<comment type="caution">
    <text evidence="16">The sequence shown here is derived from an EMBL/GenBank/DDBJ whole genome shotgun (WGS) entry which is preliminary data.</text>
</comment>
<comment type="function">
    <text evidence="11">Member of the two-component regulatory system NtrB/NtrC, which controls expression of the nitrogen-regulated (ntr) genes in response to nitrogen limitation. Under conditions of nitrogen limitation, NtrB autophosphorylates and transfers the phosphoryl group to NtrC. In the presence of nitrogen, acts as a phosphatase that dephosphorylates and inactivates NtrC.</text>
</comment>
<keyword evidence="9" id="KW-0902">Two-component regulatory system</keyword>
<evidence type="ECO:0000313" key="17">
    <source>
        <dbReference type="Proteomes" id="UP000288405"/>
    </source>
</evidence>
<feature type="domain" description="Histidine kinase" evidence="15">
    <location>
        <begin position="148"/>
        <end position="359"/>
    </location>
</feature>
<dbReference type="GO" id="GO:0006355">
    <property type="term" value="P:regulation of DNA-templated transcription"/>
    <property type="evidence" value="ECO:0007669"/>
    <property type="project" value="InterPro"/>
</dbReference>
<evidence type="ECO:0000256" key="4">
    <source>
        <dbReference type="ARBA" id="ARBA00022679"/>
    </source>
</evidence>
<dbReference type="EMBL" id="PIPM01000007">
    <property type="protein sequence ID" value="RUO32732.1"/>
    <property type="molecule type" value="Genomic_DNA"/>
</dbReference>
<evidence type="ECO:0000256" key="11">
    <source>
        <dbReference type="ARBA" id="ARBA00037696"/>
    </source>
</evidence>
<evidence type="ECO:0000256" key="12">
    <source>
        <dbReference type="ARBA" id="ARBA00039567"/>
    </source>
</evidence>
<dbReference type="InterPro" id="IPR000014">
    <property type="entry name" value="PAS"/>
</dbReference>
<keyword evidence="17" id="KW-1185">Reference proteome</keyword>
<keyword evidence="10" id="KW-0535">Nitrogen fixation</keyword>
<dbReference type="GO" id="GO:0000155">
    <property type="term" value="F:phosphorelay sensor kinase activity"/>
    <property type="evidence" value="ECO:0007669"/>
    <property type="project" value="InterPro"/>
</dbReference>
<dbReference type="InterPro" id="IPR013767">
    <property type="entry name" value="PAS_fold"/>
</dbReference>
<protein>
    <recommendedName>
        <fullName evidence="12">Sensory histidine kinase/phosphatase NtrB</fullName>
        <ecNumber evidence="2">2.7.13.3</ecNumber>
    </recommendedName>
    <alternativeName>
        <fullName evidence="13">Nitrogen regulation protein NR(II)</fullName>
    </alternativeName>
    <alternativeName>
        <fullName evidence="14">Nitrogen regulator II</fullName>
    </alternativeName>
</protein>
<evidence type="ECO:0000313" key="16">
    <source>
        <dbReference type="EMBL" id="RUO32732.1"/>
    </source>
</evidence>
<name>A0A432WFZ6_9GAMM</name>
<comment type="catalytic activity">
    <reaction evidence="1">
        <text>ATP + protein L-histidine = ADP + protein N-phospho-L-histidine.</text>
        <dbReference type="EC" id="2.7.13.3"/>
    </reaction>
</comment>
<evidence type="ECO:0000256" key="10">
    <source>
        <dbReference type="ARBA" id="ARBA00023231"/>
    </source>
</evidence>
<dbReference type="SUPFAM" id="SSF55874">
    <property type="entry name" value="ATPase domain of HSP90 chaperone/DNA topoisomerase II/histidine kinase"/>
    <property type="match status" value="1"/>
</dbReference>
<dbReference type="EC" id="2.7.13.3" evidence="2"/>
<dbReference type="SMART" id="SM00387">
    <property type="entry name" value="HATPase_c"/>
    <property type="match status" value="1"/>
</dbReference>
<dbReference type="InterPro" id="IPR005467">
    <property type="entry name" value="His_kinase_dom"/>
</dbReference>
<evidence type="ECO:0000256" key="8">
    <source>
        <dbReference type="ARBA" id="ARBA00022840"/>
    </source>
</evidence>
<evidence type="ECO:0000256" key="6">
    <source>
        <dbReference type="ARBA" id="ARBA00022777"/>
    </source>
</evidence>